<keyword evidence="2" id="KW-1185">Reference proteome</keyword>
<reference evidence="2" key="1">
    <citation type="submission" date="2014-09" db="EMBL/GenBank/DDBJ databases">
        <authorList>
            <person name="Mudge J."/>
            <person name="Ramaraj T."/>
            <person name="Lindquist I.E."/>
            <person name="Bharti A.K."/>
            <person name="Sundararajan A."/>
            <person name="Cameron C.T."/>
            <person name="Woodward J.E."/>
            <person name="May G.D."/>
            <person name="Brubaker C."/>
            <person name="Broadhvest J."/>
            <person name="Wilkins T.A."/>
        </authorList>
    </citation>
    <scope>NUCLEOTIDE SEQUENCE</scope>
    <source>
        <strain evidence="2">cv. AKA8401</strain>
    </source>
</reference>
<dbReference type="EMBL" id="JRRC01464498">
    <property type="protein sequence ID" value="KHG06989.1"/>
    <property type="molecule type" value="Genomic_DNA"/>
</dbReference>
<name>A0A0B0N548_GOSAR</name>
<accession>A0A0B0N548</accession>
<evidence type="ECO:0000313" key="2">
    <source>
        <dbReference type="Proteomes" id="UP000032142"/>
    </source>
</evidence>
<comment type="caution">
    <text evidence="1">The sequence shown here is derived from an EMBL/GenBank/DDBJ whole genome shotgun (WGS) entry which is preliminary data.</text>
</comment>
<proteinExistence type="predicted"/>
<dbReference type="Proteomes" id="UP000032142">
    <property type="component" value="Unassembled WGS sequence"/>
</dbReference>
<evidence type="ECO:0000313" key="1">
    <source>
        <dbReference type="EMBL" id="KHG06989.1"/>
    </source>
</evidence>
<gene>
    <name evidence="1" type="ORF">F383_33090</name>
</gene>
<protein>
    <submittedName>
        <fullName evidence="1">Uncharacterized protein</fullName>
    </submittedName>
</protein>
<organism evidence="1 2">
    <name type="scientific">Gossypium arboreum</name>
    <name type="common">Tree cotton</name>
    <name type="synonym">Gossypium nanking</name>
    <dbReference type="NCBI Taxonomy" id="29729"/>
    <lineage>
        <taxon>Eukaryota</taxon>
        <taxon>Viridiplantae</taxon>
        <taxon>Streptophyta</taxon>
        <taxon>Embryophyta</taxon>
        <taxon>Tracheophyta</taxon>
        <taxon>Spermatophyta</taxon>
        <taxon>Magnoliopsida</taxon>
        <taxon>eudicotyledons</taxon>
        <taxon>Gunneridae</taxon>
        <taxon>Pentapetalae</taxon>
        <taxon>rosids</taxon>
        <taxon>malvids</taxon>
        <taxon>Malvales</taxon>
        <taxon>Malvaceae</taxon>
        <taxon>Malvoideae</taxon>
        <taxon>Gossypium</taxon>
    </lineage>
</organism>
<sequence>MKICMTIY</sequence>